<dbReference type="GO" id="GO:0003677">
    <property type="term" value="F:DNA binding"/>
    <property type="evidence" value="ECO:0007669"/>
    <property type="project" value="UniProtKB-UniRule"/>
</dbReference>
<sequence length="622" mass="72684">MFDIQEELKKLPAKPGVYLMHNKKDEIIYVGKAVKLCNRVRQYFQDSRNLSVKIQHMVQNVAYFEYIITDSELEALVLESNLIKEHRPKYNTMLKDDKNYPYIKVTTNEEYPRILLARKMKQDGCKYYGPYTSSGAVNDIIELLRKIFRIRTCSRRLPRDIGKDRPCLYYQIKQCNAPCQGYISKEAYGEQIGQAIDFLNGNYKEVEKELKRKMEQASAQLEFEQAMEYRDLIRSIEKIMDRQKINTQGFEDRDMIAMAKDDKDAVVSIFFVRQGKLLGREHFHMELNEETGNSEILGAFVKQFYAGTPYYPGEIFLEYPIDDMDIIEKWLGKRRGARVHLKVPKRGSKHRMVEMARENAQNVLRMDRDKLKREEKRTIGAVHEIERLLGISGLDRMEAFDISNISGFQTVASMVVFEKGKARRQDYRKFRLRTVEGPDDYASMEEVLTRRFLHGKKELEELRQEGKDTDLGSFTKFPNLLLMDGGKGQVNVAEKVLEKLDLHIPVCGMVKDDNHRTRGLYYQNEEIMFPKNSEAFLLVTRIQDEAHRFAIEYHRSLRAKGQVHSVLDDIKGVGPKRRKALMKYFKNIGEIREATQEELLKVPGMNRSTAEKIYCFFHSSKV</sequence>
<keyword evidence="5 7" id="KW-0234">DNA repair</keyword>
<evidence type="ECO:0000259" key="9">
    <source>
        <dbReference type="PROSITE" id="PS50151"/>
    </source>
</evidence>
<keyword evidence="13" id="KW-1185">Reference proteome</keyword>
<dbReference type="PROSITE" id="PS50164">
    <property type="entry name" value="GIY_YIG"/>
    <property type="match status" value="1"/>
</dbReference>
<gene>
    <name evidence="7 12" type="primary">uvrC</name>
    <name evidence="12" type="ORF">ANBU17_26880</name>
</gene>
<dbReference type="InterPro" id="IPR047296">
    <property type="entry name" value="GIY-YIG_UvrC_Cho"/>
</dbReference>
<comment type="similarity">
    <text evidence="7">Belongs to the UvrC family.</text>
</comment>
<evidence type="ECO:0000256" key="1">
    <source>
        <dbReference type="ARBA" id="ARBA00022490"/>
    </source>
</evidence>
<dbReference type="GO" id="GO:0009380">
    <property type="term" value="C:excinuclease repair complex"/>
    <property type="evidence" value="ECO:0007669"/>
    <property type="project" value="InterPro"/>
</dbReference>
<dbReference type="HAMAP" id="MF_00203">
    <property type="entry name" value="UvrC"/>
    <property type="match status" value="1"/>
</dbReference>
<evidence type="ECO:0000256" key="2">
    <source>
        <dbReference type="ARBA" id="ARBA00022763"/>
    </source>
</evidence>
<dbReference type="SMART" id="SM00278">
    <property type="entry name" value="HhH1"/>
    <property type="match status" value="2"/>
</dbReference>
<dbReference type="Gene3D" id="3.40.1440.10">
    <property type="entry name" value="GIY-YIG endonuclease"/>
    <property type="match status" value="1"/>
</dbReference>
<keyword evidence="4 7" id="KW-0267">Excision nuclease</keyword>
<dbReference type="Pfam" id="PF02151">
    <property type="entry name" value="UVR"/>
    <property type="match status" value="1"/>
</dbReference>
<dbReference type="GO" id="GO:0006289">
    <property type="term" value="P:nucleotide-excision repair"/>
    <property type="evidence" value="ECO:0007669"/>
    <property type="project" value="UniProtKB-UniRule"/>
</dbReference>
<evidence type="ECO:0000259" key="10">
    <source>
        <dbReference type="PROSITE" id="PS50164"/>
    </source>
</evidence>
<dbReference type="PANTHER" id="PTHR30562:SF1">
    <property type="entry name" value="UVRABC SYSTEM PROTEIN C"/>
    <property type="match status" value="1"/>
</dbReference>
<dbReference type="FunFam" id="3.40.1440.10:FF:000001">
    <property type="entry name" value="UvrABC system protein C"/>
    <property type="match status" value="1"/>
</dbReference>
<evidence type="ECO:0000256" key="5">
    <source>
        <dbReference type="ARBA" id="ARBA00023204"/>
    </source>
</evidence>
<evidence type="ECO:0000256" key="7">
    <source>
        <dbReference type="HAMAP-Rule" id="MF_00203"/>
    </source>
</evidence>
<keyword evidence="6 7" id="KW-0742">SOS response</keyword>
<dbReference type="Gene3D" id="3.30.420.340">
    <property type="entry name" value="UvrC, RNAse H endonuclease domain"/>
    <property type="match status" value="1"/>
</dbReference>
<dbReference type="NCBIfam" id="NF001824">
    <property type="entry name" value="PRK00558.1-5"/>
    <property type="match status" value="1"/>
</dbReference>
<proteinExistence type="inferred from homology"/>
<dbReference type="InterPro" id="IPR003583">
    <property type="entry name" value="Hlx-hairpin-Hlx_DNA-bd_motif"/>
</dbReference>
<reference evidence="12" key="1">
    <citation type="submission" date="2020-06" db="EMBL/GenBank/DDBJ databases">
        <title>Characterization of fructooligosaccharide metabolism and fructooligosaccharide-degrading enzymes in human commensal butyrate producers.</title>
        <authorList>
            <person name="Tanno H."/>
            <person name="Fujii T."/>
            <person name="Hirano K."/>
            <person name="Maeno S."/>
            <person name="Tonozuka T."/>
            <person name="Sakamoto M."/>
            <person name="Ohkuma M."/>
            <person name="Tochio T."/>
            <person name="Endo A."/>
        </authorList>
    </citation>
    <scope>NUCLEOTIDE SEQUENCE</scope>
    <source>
        <strain evidence="12">JCM 17466</strain>
    </source>
</reference>
<organism evidence="12 13">
    <name type="scientific">Anaerostipes butyraticus</name>
    <dbReference type="NCBI Taxonomy" id="645466"/>
    <lineage>
        <taxon>Bacteria</taxon>
        <taxon>Bacillati</taxon>
        <taxon>Bacillota</taxon>
        <taxon>Clostridia</taxon>
        <taxon>Lachnospirales</taxon>
        <taxon>Lachnospiraceae</taxon>
        <taxon>Anaerostipes</taxon>
    </lineage>
</organism>
<comment type="function">
    <text evidence="7">The UvrABC repair system catalyzes the recognition and processing of DNA lesions. UvrC both incises the 5' and 3' sides of the lesion. The N-terminal half is responsible for the 3' incision and the C-terminal half is responsible for the 5' incision.</text>
</comment>
<comment type="caution">
    <text evidence="12">The sequence shown here is derived from an EMBL/GenBank/DDBJ whole genome shotgun (WGS) entry which is preliminary data.</text>
</comment>
<accession>A0A916QB09</accession>
<dbReference type="InterPro" id="IPR001943">
    <property type="entry name" value="UVR_dom"/>
</dbReference>
<dbReference type="Pfam" id="PF14520">
    <property type="entry name" value="HHH_5"/>
    <property type="match status" value="1"/>
</dbReference>
<keyword evidence="1 7" id="KW-0963">Cytoplasm</keyword>
<evidence type="ECO:0000256" key="8">
    <source>
        <dbReference type="SAM" id="Coils"/>
    </source>
</evidence>
<dbReference type="AlphaFoldDB" id="A0A916QB09"/>
<dbReference type="RefSeq" id="WP_201311996.1">
    <property type="nucleotide sequence ID" value="NZ_BLYI01000062.1"/>
</dbReference>
<dbReference type="InterPro" id="IPR000305">
    <property type="entry name" value="GIY-YIG_endonuc"/>
</dbReference>
<dbReference type="InterPro" id="IPR050066">
    <property type="entry name" value="UvrABC_protein_C"/>
</dbReference>
<keyword evidence="8" id="KW-0175">Coiled coil</keyword>
<dbReference type="EMBL" id="BLYI01000062">
    <property type="protein sequence ID" value="GFO86341.1"/>
    <property type="molecule type" value="Genomic_DNA"/>
</dbReference>
<feature type="domain" description="GIY-YIG" evidence="10">
    <location>
        <begin position="13"/>
        <end position="92"/>
    </location>
</feature>
<evidence type="ECO:0000313" key="12">
    <source>
        <dbReference type="EMBL" id="GFO86341.1"/>
    </source>
</evidence>
<dbReference type="Pfam" id="PF22920">
    <property type="entry name" value="UvrC_RNaseH"/>
    <property type="match status" value="1"/>
</dbReference>
<name>A0A916QB09_9FIRM</name>
<dbReference type="PANTHER" id="PTHR30562">
    <property type="entry name" value="UVRC/OXIDOREDUCTASE"/>
    <property type="match status" value="1"/>
</dbReference>
<protein>
    <recommendedName>
        <fullName evidence="7">UvrABC system protein C</fullName>
        <shortName evidence="7">Protein UvrC</shortName>
    </recommendedName>
    <alternativeName>
        <fullName evidence="7">Excinuclease ABC subunit C</fullName>
    </alternativeName>
</protein>
<dbReference type="Gene3D" id="1.10.150.20">
    <property type="entry name" value="5' to 3' exonuclease, C-terminal subdomain"/>
    <property type="match status" value="1"/>
</dbReference>
<dbReference type="SUPFAM" id="SSF47781">
    <property type="entry name" value="RuvA domain 2-like"/>
    <property type="match status" value="1"/>
</dbReference>
<feature type="domain" description="UVR" evidence="9">
    <location>
        <begin position="204"/>
        <end position="239"/>
    </location>
</feature>
<dbReference type="SUPFAM" id="SSF46600">
    <property type="entry name" value="C-terminal UvrC-binding domain of UvrB"/>
    <property type="match status" value="1"/>
</dbReference>
<evidence type="ECO:0000259" key="11">
    <source>
        <dbReference type="PROSITE" id="PS50165"/>
    </source>
</evidence>
<evidence type="ECO:0000256" key="3">
    <source>
        <dbReference type="ARBA" id="ARBA00022769"/>
    </source>
</evidence>
<dbReference type="NCBIfam" id="TIGR00194">
    <property type="entry name" value="uvrC"/>
    <property type="match status" value="1"/>
</dbReference>
<dbReference type="Gene3D" id="4.10.860.10">
    <property type="entry name" value="UVR domain"/>
    <property type="match status" value="1"/>
</dbReference>
<dbReference type="InterPro" id="IPR035901">
    <property type="entry name" value="GIY-YIG_endonuc_sf"/>
</dbReference>
<dbReference type="PROSITE" id="PS50165">
    <property type="entry name" value="UVRC"/>
    <property type="match status" value="1"/>
</dbReference>
<evidence type="ECO:0000313" key="13">
    <source>
        <dbReference type="Proteomes" id="UP000613208"/>
    </source>
</evidence>
<dbReference type="InterPro" id="IPR001162">
    <property type="entry name" value="UvrC_RNase_H_dom"/>
</dbReference>
<dbReference type="GO" id="GO:0009432">
    <property type="term" value="P:SOS response"/>
    <property type="evidence" value="ECO:0007669"/>
    <property type="project" value="UniProtKB-UniRule"/>
</dbReference>
<dbReference type="InterPro" id="IPR038476">
    <property type="entry name" value="UvrC_RNase_H_dom_sf"/>
</dbReference>
<dbReference type="Pfam" id="PF08459">
    <property type="entry name" value="UvrC_RNaseH_dom"/>
    <property type="match status" value="1"/>
</dbReference>
<dbReference type="GO" id="GO:0009381">
    <property type="term" value="F:excinuclease ABC activity"/>
    <property type="evidence" value="ECO:0007669"/>
    <property type="project" value="UniProtKB-UniRule"/>
</dbReference>
<dbReference type="PROSITE" id="PS50151">
    <property type="entry name" value="UVR"/>
    <property type="match status" value="1"/>
</dbReference>
<dbReference type="GO" id="GO:0005737">
    <property type="term" value="C:cytoplasm"/>
    <property type="evidence" value="ECO:0007669"/>
    <property type="project" value="UniProtKB-SubCell"/>
</dbReference>
<dbReference type="SUPFAM" id="SSF82771">
    <property type="entry name" value="GIY-YIG endonuclease"/>
    <property type="match status" value="1"/>
</dbReference>
<dbReference type="CDD" id="cd10434">
    <property type="entry name" value="GIY-YIG_UvrC_Cho"/>
    <property type="match status" value="1"/>
</dbReference>
<evidence type="ECO:0000256" key="6">
    <source>
        <dbReference type="ARBA" id="ARBA00023236"/>
    </source>
</evidence>
<keyword evidence="3 7" id="KW-0228">DNA excision</keyword>
<comment type="subunit">
    <text evidence="7">Interacts with UvrB in an incision complex.</text>
</comment>
<dbReference type="InterPro" id="IPR010994">
    <property type="entry name" value="RuvA_2-like"/>
</dbReference>
<dbReference type="InterPro" id="IPR004791">
    <property type="entry name" value="UvrC"/>
</dbReference>
<dbReference type="InterPro" id="IPR036876">
    <property type="entry name" value="UVR_dom_sf"/>
</dbReference>
<dbReference type="Pfam" id="PF01541">
    <property type="entry name" value="GIY-YIG"/>
    <property type="match status" value="1"/>
</dbReference>
<keyword evidence="2 7" id="KW-0227">DNA damage</keyword>
<feature type="coiled-coil region" evidence="8">
    <location>
        <begin position="196"/>
        <end position="227"/>
    </location>
</feature>
<evidence type="ECO:0000256" key="4">
    <source>
        <dbReference type="ARBA" id="ARBA00022881"/>
    </source>
</evidence>
<feature type="domain" description="UvrC family homology region profile" evidence="11">
    <location>
        <begin position="255"/>
        <end position="497"/>
    </location>
</feature>
<dbReference type="Proteomes" id="UP000613208">
    <property type="component" value="Unassembled WGS sequence"/>
</dbReference>
<comment type="subcellular location">
    <subcellularLocation>
        <location evidence="7">Cytoplasm</location>
    </subcellularLocation>
</comment>
<dbReference type="SMART" id="SM00465">
    <property type="entry name" value="GIYc"/>
    <property type="match status" value="1"/>
</dbReference>